<feature type="transmembrane region" description="Helical" evidence="1">
    <location>
        <begin position="47"/>
        <end position="66"/>
    </location>
</feature>
<sequence>MGSSDNSNRPFVGNSTVTPVNNLNDSVEINMVTTINQEKQRFYFVDWLKFVLTVDVVFHHAIYVYFSGWWPLQKTWDVDGPTTTFFVTVLKYNQ</sequence>
<evidence type="ECO:0000313" key="3">
    <source>
        <dbReference type="Proteomes" id="UP001211065"/>
    </source>
</evidence>
<reference evidence="2" key="1">
    <citation type="submission" date="2020-05" db="EMBL/GenBank/DDBJ databases">
        <title>Phylogenomic resolution of chytrid fungi.</title>
        <authorList>
            <person name="Stajich J.E."/>
            <person name="Amses K."/>
            <person name="Simmons R."/>
            <person name="Seto K."/>
            <person name="Myers J."/>
            <person name="Bonds A."/>
            <person name="Quandt C.A."/>
            <person name="Barry K."/>
            <person name="Liu P."/>
            <person name="Grigoriev I."/>
            <person name="Longcore J.E."/>
            <person name="James T.Y."/>
        </authorList>
    </citation>
    <scope>NUCLEOTIDE SEQUENCE</scope>
    <source>
        <strain evidence="2">JEL0476</strain>
    </source>
</reference>
<proteinExistence type="predicted"/>
<dbReference type="Proteomes" id="UP001211065">
    <property type="component" value="Unassembled WGS sequence"/>
</dbReference>
<keyword evidence="3" id="KW-1185">Reference proteome</keyword>
<organism evidence="2 3">
    <name type="scientific">Clydaea vesicula</name>
    <dbReference type="NCBI Taxonomy" id="447962"/>
    <lineage>
        <taxon>Eukaryota</taxon>
        <taxon>Fungi</taxon>
        <taxon>Fungi incertae sedis</taxon>
        <taxon>Chytridiomycota</taxon>
        <taxon>Chytridiomycota incertae sedis</taxon>
        <taxon>Chytridiomycetes</taxon>
        <taxon>Lobulomycetales</taxon>
        <taxon>Lobulomycetaceae</taxon>
        <taxon>Clydaea</taxon>
    </lineage>
</organism>
<gene>
    <name evidence="2" type="ORF">HK099_008593</name>
</gene>
<keyword evidence="1" id="KW-1133">Transmembrane helix</keyword>
<dbReference type="AlphaFoldDB" id="A0AAD5TV77"/>
<comment type="caution">
    <text evidence="2">The sequence shown here is derived from an EMBL/GenBank/DDBJ whole genome shotgun (WGS) entry which is preliminary data.</text>
</comment>
<accession>A0AAD5TV77</accession>
<keyword evidence="1" id="KW-0472">Membrane</keyword>
<evidence type="ECO:0000313" key="2">
    <source>
        <dbReference type="EMBL" id="KAJ3209093.1"/>
    </source>
</evidence>
<protein>
    <submittedName>
        <fullName evidence="2">Uncharacterized protein</fullName>
    </submittedName>
</protein>
<name>A0AAD5TV77_9FUNG</name>
<feature type="non-terminal residue" evidence="2">
    <location>
        <position position="94"/>
    </location>
</feature>
<keyword evidence="1" id="KW-0812">Transmembrane</keyword>
<evidence type="ECO:0000256" key="1">
    <source>
        <dbReference type="SAM" id="Phobius"/>
    </source>
</evidence>
<dbReference type="EMBL" id="JADGJW010000960">
    <property type="protein sequence ID" value="KAJ3209093.1"/>
    <property type="molecule type" value="Genomic_DNA"/>
</dbReference>